<dbReference type="Gene3D" id="3.90.280.10">
    <property type="entry name" value="PEBP-like"/>
    <property type="match status" value="1"/>
</dbReference>
<dbReference type="Proteomes" id="UP000475249">
    <property type="component" value="Unassembled WGS sequence"/>
</dbReference>
<feature type="region of interest" description="Disordered" evidence="1">
    <location>
        <begin position="170"/>
        <end position="212"/>
    </location>
</feature>
<organism evidence="5 6">
    <name type="scientific">Poritiphilus flavus</name>
    <dbReference type="NCBI Taxonomy" id="2697053"/>
    <lineage>
        <taxon>Bacteria</taxon>
        <taxon>Pseudomonadati</taxon>
        <taxon>Bacteroidota</taxon>
        <taxon>Flavobacteriia</taxon>
        <taxon>Flavobacteriales</taxon>
        <taxon>Flavobacteriaceae</taxon>
        <taxon>Poritiphilus</taxon>
    </lineage>
</organism>
<keyword evidence="6" id="KW-1185">Reference proteome</keyword>
<sequence>MNILRPLVILLMLGIGQIAQAHQGGHESVLRDWHLKGASNTLRASFLIYKRDTVFMENAKGQLMKYPFSKLSVIDQEYVLEKYRKIQSLNLPTAAIGTEIPEKGLPVSLAVVLGLAVLMCLFALPKNLKHFRLLLHFSAFLLVSLIFITCDNEDEPGSCEELSWFQDADEDGLGNPDASKSACEQPEGYVSNNMDDDDTVTNNTSEVPANNTDSMSSLFNKFAGVTTHFDDTYFYVASSGLPEHQMMEGITAWNRQVPVPQDYSGDNSWSIPIQPALAAEPLSLTEHFMKGAVAIAVNGIPIFNPRNNRGEYAQEIGELDEWGGHSGRADDYHYHVPPTHLESVAGEGQPIAYALDGFPVYGTTTAELDEYLGIRNDDGSYQYHTIEEAPYFMTAMRGEVSLDPDSSAPEDQVWPQALSTPLRQVEEPSLNTGTITFSLTGENAYSLKYLDGDGNNINTVNYHWDDSGTYTFEYTDASGGSRTETYQGFVSDSPGNTTSDFVLSSIAIDDNGELLDAYKCEEKENGVEASIPLSWSNVPAEAGALALIMHHYPFPDDTSEVNSYLLLWGIDPGVTEIPHGAADDGDWYMGANKDGSVVSYTSPCSASSGSHEYTITLYALSETPSTLPRANSVDVTYKVLKDAISTVETIDTATLTFNDVVD</sequence>
<evidence type="ECO:0000313" key="6">
    <source>
        <dbReference type="Proteomes" id="UP000475249"/>
    </source>
</evidence>
<feature type="chain" id="PRO_5027005935" evidence="3">
    <location>
        <begin position="22"/>
        <end position="662"/>
    </location>
</feature>
<proteinExistence type="predicted"/>
<dbReference type="EMBL" id="WXYO01000004">
    <property type="protein sequence ID" value="NAS12256.1"/>
    <property type="molecule type" value="Genomic_DNA"/>
</dbReference>
<feature type="transmembrane region" description="Helical" evidence="2">
    <location>
        <begin position="131"/>
        <end position="149"/>
    </location>
</feature>
<dbReference type="PANTHER" id="PTHR30289">
    <property type="entry name" value="UNCHARACTERIZED PROTEIN YBCL-RELATED"/>
    <property type="match status" value="1"/>
</dbReference>
<dbReference type="PANTHER" id="PTHR30289:SF8">
    <property type="entry name" value="YHYH DOMAIN-CONTAINING PROTEIN"/>
    <property type="match status" value="1"/>
</dbReference>
<dbReference type="Pfam" id="PF01161">
    <property type="entry name" value="PBP"/>
    <property type="match status" value="1"/>
</dbReference>
<evidence type="ECO:0000259" key="4">
    <source>
        <dbReference type="Pfam" id="PF14240"/>
    </source>
</evidence>
<keyword evidence="2" id="KW-1133">Transmembrane helix</keyword>
<evidence type="ECO:0000313" key="5">
    <source>
        <dbReference type="EMBL" id="NAS12256.1"/>
    </source>
</evidence>
<evidence type="ECO:0000256" key="2">
    <source>
        <dbReference type="SAM" id="Phobius"/>
    </source>
</evidence>
<dbReference type="InterPro" id="IPR036610">
    <property type="entry name" value="PEBP-like_sf"/>
</dbReference>
<keyword evidence="2" id="KW-0812">Transmembrane</keyword>
<dbReference type="InterPro" id="IPR008914">
    <property type="entry name" value="PEBP"/>
</dbReference>
<name>A0A6L9EC22_9FLAO</name>
<accession>A0A6L9EC22</accession>
<evidence type="ECO:0000256" key="1">
    <source>
        <dbReference type="SAM" id="MobiDB-lite"/>
    </source>
</evidence>
<dbReference type="SUPFAM" id="SSF49777">
    <property type="entry name" value="PEBP-like"/>
    <property type="match status" value="1"/>
</dbReference>
<evidence type="ECO:0000256" key="3">
    <source>
        <dbReference type="SAM" id="SignalP"/>
    </source>
</evidence>
<reference evidence="5 6" key="1">
    <citation type="submission" date="2020-01" db="EMBL/GenBank/DDBJ databases">
        <title>Bacteria diversity of Porities sp.</title>
        <authorList>
            <person name="Wang G."/>
        </authorList>
    </citation>
    <scope>NUCLEOTIDE SEQUENCE [LARGE SCALE GENOMIC DNA]</scope>
    <source>
        <strain evidence="5 6">R33</strain>
    </source>
</reference>
<protein>
    <submittedName>
        <fullName evidence="5">YHYH protein</fullName>
    </submittedName>
</protein>
<dbReference type="Pfam" id="PF14240">
    <property type="entry name" value="YHYH"/>
    <property type="match status" value="1"/>
</dbReference>
<feature type="domain" description="YHYH" evidence="4">
    <location>
        <begin position="268"/>
        <end position="398"/>
    </location>
</feature>
<gene>
    <name evidence="5" type="ORF">GTQ38_09605</name>
</gene>
<comment type="caution">
    <text evidence="5">The sequence shown here is derived from an EMBL/GenBank/DDBJ whole genome shotgun (WGS) entry which is preliminary data.</text>
</comment>
<dbReference type="InterPro" id="IPR025924">
    <property type="entry name" value="YHYH_dom"/>
</dbReference>
<dbReference type="Gene3D" id="2.30.30.700">
    <property type="entry name" value="SLA1 homology domain 1"/>
    <property type="match status" value="1"/>
</dbReference>
<feature type="signal peptide" evidence="3">
    <location>
        <begin position="1"/>
        <end position="21"/>
    </location>
</feature>
<feature type="transmembrane region" description="Helical" evidence="2">
    <location>
        <begin position="105"/>
        <end position="124"/>
    </location>
</feature>
<keyword evidence="3" id="KW-0732">Signal</keyword>
<dbReference type="AlphaFoldDB" id="A0A6L9EC22"/>
<dbReference type="RefSeq" id="WP_161435297.1">
    <property type="nucleotide sequence ID" value="NZ_WXYO01000004.1"/>
</dbReference>
<keyword evidence="2" id="KW-0472">Membrane</keyword>